<feature type="domain" description="BPTI/Kunitz inhibitor" evidence="4">
    <location>
        <begin position="41"/>
        <end position="91"/>
    </location>
</feature>
<proteinExistence type="predicted"/>
<dbReference type="AlphaFoldDB" id="D4A0Q5"/>
<sequence length="146" mass="16727">MKSAKLGFLLGFSLFCLLSPPVLSFVEKVAARLCKEFNDPCALEMDPGSCYESHYRFFYNQTSKKCQIFVFSGCNGNRNNFMLKIDCDVMCNEEYKVKPQSQETRSHLRVTSPQPGGLKQTERKPTGRQRARRESGRQPLARHHAE</sequence>
<dbReference type="PROSITE" id="PS00280">
    <property type="entry name" value="BPTI_KUNITZ_1"/>
    <property type="match status" value="1"/>
</dbReference>
<evidence type="ECO:0000313" key="6">
    <source>
        <dbReference type="Proteomes" id="UP000002494"/>
    </source>
</evidence>
<dbReference type="PANTHER" id="PTHR47898:SF1">
    <property type="entry name" value="KUNITZ-TYPE PROTEASE INHIBITOR 4"/>
    <property type="match status" value="1"/>
</dbReference>
<organism evidence="5 6">
    <name type="scientific">Rattus norvegicus</name>
    <name type="common">Rat</name>
    <dbReference type="NCBI Taxonomy" id="10116"/>
    <lineage>
        <taxon>Eukaryota</taxon>
        <taxon>Metazoa</taxon>
        <taxon>Chordata</taxon>
        <taxon>Craniata</taxon>
        <taxon>Vertebrata</taxon>
        <taxon>Euteleostomi</taxon>
        <taxon>Mammalia</taxon>
        <taxon>Eutheria</taxon>
        <taxon>Euarchontoglires</taxon>
        <taxon>Glires</taxon>
        <taxon>Rodentia</taxon>
        <taxon>Myomorpha</taxon>
        <taxon>Muroidea</taxon>
        <taxon>Muridae</taxon>
        <taxon>Murinae</taxon>
        <taxon>Rattus</taxon>
    </lineage>
</organism>
<dbReference type="Pfam" id="PF00014">
    <property type="entry name" value="Kunitz_BPTI"/>
    <property type="match status" value="1"/>
</dbReference>
<dbReference type="OMA" id="FKLKIEC"/>
<name>D4A0Q5_RAT</name>
<dbReference type="SMART" id="SM00131">
    <property type="entry name" value="KU"/>
    <property type="match status" value="1"/>
</dbReference>
<feature type="compositionally biased region" description="Polar residues" evidence="2">
    <location>
        <begin position="100"/>
        <end position="114"/>
    </location>
</feature>
<dbReference type="PROSITE" id="PS50279">
    <property type="entry name" value="BPTI_KUNITZ_2"/>
    <property type="match status" value="1"/>
</dbReference>
<dbReference type="InterPro" id="IPR042943">
    <property type="entry name" value="SPINT4"/>
</dbReference>
<keyword evidence="6" id="KW-1185">Reference proteome</keyword>
<evidence type="ECO:0000256" key="2">
    <source>
        <dbReference type="SAM" id="MobiDB-lite"/>
    </source>
</evidence>
<evidence type="ECO:0000313" key="7">
    <source>
        <dbReference type="RGD" id="2319289"/>
    </source>
</evidence>
<reference evidence="5" key="2">
    <citation type="submission" date="2025-08" db="UniProtKB">
        <authorList>
            <consortium name="Ensembl"/>
        </authorList>
    </citation>
    <scope>IDENTIFICATION</scope>
    <source>
        <strain evidence="5">Brown Norway</strain>
    </source>
</reference>
<keyword evidence="1" id="KW-1015">Disulfide bond</keyword>
<gene>
    <name evidence="5 7" type="primary">Spint4</name>
</gene>
<dbReference type="eggNOG" id="KOG4295">
    <property type="taxonomic scope" value="Eukaryota"/>
</dbReference>
<evidence type="ECO:0000256" key="1">
    <source>
        <dbReference type="ARBA" id="ARBA00023157"/>
    </source>
</evidence>
<dbReference type="InterPro" id="IPR036880">
    <property type="entry name" value="Kunitz_BPTI_sf"/>
</dbReference>
<dbReference type="STRING" id="10116.ENSRNOP00000019849"/>
<dbReference type="PaxDb" id="10116-ENSRNOP00000019849"/>
<dbReference type="VEuPathDB" id="HostDB:ENSRNOG00000014794"/>
<accession>D4A0Q5</accession>
<dbReference type="InterPro" id="IPR002223">
    <property type="entry name" value="Kunitz_BPTI"/>
</dbReference>
<dbReference type="OrthoDB" id="4473401at2759"/>
<dbReference type="GO" id="GO:0004867">
    <property type="term" value="F:serine-type endopeptidase inhibitor activity"/>
    <property type="evidence" value="ECO:0007669"/>
    <property type="project" value="InterPro"/>
</dbReference>
<evidence type="ECO:0000256" key="3">
    <source>
        <dbReference type="SAM" id="SignalP"/>
    </source>
</evidence>
<feature type="region of interest" description="Disordered" evidence="2">
    <location>
        <begin position="100"/>
        <end position="146"/>
    </location>
</feature>
<reference evidence="5" key="1">
    <citation type="submission" date="2024-01" db="EMBL/GenBank/DDBJ databases">
        <title>GRCr8: a new rat reference genome assembly contstructed from accurate long reads and long range scaffolding.</title>
        <authorList>
            <person name="Doris P.A."/>
            <person name="Kalbfleisch T."/>
            <person name="Li K."/>
            <person name="Howe K."/>
            <person name="Wood J."/>
        </authorList>
    </citation>
    <scope>NUCLEOTIDE SEQUENCE [LARGE SCALE GENOMIC DNA]</scope>
    <source>
        <strain evidence="5">Brown Norway</strain>
    </source>
</reference>
<dbReference type="InterPro" id="IPR020901">
    <property type="entry name" value="Prtase_inh_Kunz-CS"/>
</dbReference>
<dbReference type="CDD" id="cd00109">
    <property type="entry name" value="Kunitz-type"/>
    <property type="match status" value="1"/>
</dbReference>
<evidence type="ECO:0000259" key="4">
    <source>
        <dbReference type="PROSITE" id="PS50279"/>
    </source>
</evidence>
<dbReference type="SUPFAM" id="SSF57362">
    <property type="entry name" value="BPTI-like"/>
    <property type="match status" value="1"/>
</dbReference>
<dbReference type="Gene3D" id="4.10.410.10">
    <property type="entry name" value="Pancreatic trypsin inhibitor Kunitz domain"/>
    <property type="match status" value="1"/>
</dbReference>
<dbReference type="GeneTree" id="ENSGT00390000004362"/>
<dbReference type="AGR" id="RGD:2319289"/>
<dbReference type="Ensembl" id="ENSRNOT00000019849.8">
    <property type="protein sequence ID" value="ENSRNOP00000019849.7"/>
    <property type="gene ID" value="ENSRNOG00000014794.8"/>
</dbReference>
<feature type="chain" id="PRO_5035309486" evidence="3">
    <location>
        <begin position="25"/>
        <end position="146"/>
    </location>
</feature>
<keyword evidence="3" id="KW-0732">Signal</keyword>
<dbReference type="RGD" id="2319289">
    <property type="gene designation" value="Spint4"/>
</dbReference>
<dbReference type="PANTHER" id="PTHR47898">
    <property type="entry name" value="KUNITZ-TYPE PROTEASE INHIBITOR 4"/>
    <property type="match status" value="1"/>
</dbReference>
<dbReference type="PRINTS" id="PR00759">
    <property type="entry name" value="BASICPTASE"/>
</dbReference>
<dbReference type="HOGENOM" id="CLU_1660141_0_0_1"/>
<dbReference type="Proteomes" id="UP000002494">
    <property type="component" value="Chromosome 3"/>
</dbReference>
<protein>
    <submittedName>
        <fullName evidence="5">Serine peptidase inhibitor, Kunitz type 4</fullName>
    </submittedName>
</protein>
<dbReference type="FunCoup" id="D4A0Q5">
    <property type="interactions" value="1"/>
</dbReference>
<dbReference type="InParanoid" id="D4A0Q5"/>
<evidence type="ECO:0000313" key="5">
    <source>
        <dbReference type="Ensembl" id="ENSRNOP00000019849.7"/>
    </source>
</evidence>
<reference evidence="5" key="3">
    <citation type="submission" date="2025-09" db="UniProtKB">
        <authorList>
            <consortium name="Ensembl"/>
        </authorList>
    </citation>
    <scope>IDENTIFICATION</scope>
    <source>
        <strain evidence="5">Brown Norway</strain>
    </source>
</reference>
<feature type="signal peptide" evidence="3">
    <location>
        <begin position="1"/>
        <end position="24"/>
    </location>
</feature>